<evidence type="ECO:0000313" key="2">
    <source>
        <dbReference type="Proteomes" id="UP000269301"/>
    </source>
</evidence>
<organism evidence="1 2">
    <name type="scientific">Oceanobacillus halophilus</name>
    <dbReference type="NCBI Taxonomy" id="930130"/>
    <lineage>
        <taxon>Bacteria</taxon>
        <taxon>Bacillati</taxon>
        <taxon>Bacillota</taxon>
        <taxon>Bacilli</taxon>
        <taxon>Bacillales</taxon>
        <taxon>Bacillaceae</taxon>
        <taxon>Oceanobacillus</taxon>
    </lineage>
</organism>
<dbReference type="RefSeq" id="WP_121202867.1">
    <property type="nucleotide sequence ID" value="NZ_RBZP01000001.1"/>
</dbReference>
<sequence length="71" mass="8566">MKTVYDVQQLLKKFHTFIYTGDRIGDLELMDMEIDDLFKYQFISNEEYKLSKIILRKEKSRLSRNEAKGNE</sequence>
<reference evidence="1 2" key="1">
    <citation type="journal article" date="2016" name="Int. J. Syst. Evol. Microbiol.">
        <title>Oceanobacillus halophilus sp. nov., a novel moderately halophilic bacterium from a hypersaline lake.</title>
        <authorList>
            <person name="Amoozegar M.A."/>
            <person name="Bagheri M."/>
            <person name="Makhdoumi A."/>
            <person name="Nikou M.M."/>
            <person name="Fazeli S.A.S."/>
            <person name="Schumann P."/>
            <person name="Sproer C."/>
            <person name="Sanchez-Porro C."/>
            <person name="Ventosa A."/>
        </authorList>
    </citation>
    <scope>NUCLEOTIDE SEQUENCE [LARGE SCALE GENOMIC DNA]</scope>
    <source>
        <strain evidence="1 2">DSM 23996</strain>
    </source>
</reference>
<dbReference type="EMBL" id="RBZP01000001">
    <property type="protein sequence ID" value="RKQ37792.1"/>
    <property type="molecule type" value="Genomic_DNA"/>
</dbReference>
<name>A0A495AD49_9BACI</name>
<dbReference type="InterPro" id="IPR023164">
    <property type="entry name" value="YqgQ-like_sf"/>
</dbReference>
<gene>
    <name evidence="1" type="ORF">D8M06_03030</name>
</gene>
<evidence type="ECO:0000313" key="1">
    <source>
        <dbReference type="EMBL" id="RKQ37792.1"/>
    </source>
</evidence>
<dbReference type="SUPFAM" id="SSF158379">
    <property type="entry name" value="YqgQ-like"/>
    <property type="match status" value="1"/>
</dbReference>
<dbReference type="Pfam" id="PF06014">
    <property type="entry name" value="YqgQ-like"/>
    <property type="match status" value="1"/>
</dbReference>
<keyword evidence="2" id="KW-1185">Reference proteome</keyword>
<accession>A0A495AD49</accession>
<protein>
    <submittedName>
        <fullName evidence="1">DUF910 family protein</fullName>
    </submittedName>
</protein>
<dbReference type="InterPro" id="IPR009256">
    <property type="entry name" value="YqgQ-like"/>
</dbReference>
<dbReference type="Gene3D" id="1.10.287.760">
    <property type="entry name" value="YqgQ-like"/>
    <property type="match status" value="1"/>
</dbReference>
<proteinExistence type="predicted"/>
<dbReference type="OrthoDB" id="2361671at2"/>
<dbReference type="AlphaFoldDB" id="A0A495AD49"/>
<comment type="caution">
    <text evidence="1">The sequence shown here is derived from an EMBL/GenBank/DDBJ whole genome shotgun (WGS) entry which is preliminary data.</text>
</comment>
<dbReference type="Proteomes" id="UP000269301">
    <property type="component" value="Unassembled WGS sequence"/>
</dbReference>